<organism evidence="2 3">
    <name type="scientific">Choanephora cucurbitarum</name>
    <dbReference type="NCBI Taxonomy" id="101091"/>
    <lineage>
        <taxon>Eukaryota</taxon>
        <taxon>Fungi</taxon>
        <taxon>Fungi incertae sedis</taxon>
        <taxon>Mucoromycota</taxon>
        <taxon>Mucoromycotina</taxon>
        <taxon>Mucoromycetes</taxon>
        <taxon>Mucorales</taxon>
        <taxon>Mucorineae</taxon>
        <taxon>Choanephoraceae</taxon>
        <taxon>Choanephoroideae</taxon>
        <taxon>Choanephora</taxon>
    </lineage>
</organism>
<dbReference type="AlphaFoldDB" id="A0A1C7N4P6"/>
<evidence type="ECO:0000256" key="1">
    <source>
        <dbReference type="SAM" id="MobiDB-lite"/>
    </source>
</evidence>
<evidence type="ECO:0008006" key="4">
    <source>
        <dbReference type="Google" id="ProtNLM"/>
    </source>
</evidence>
<reference evidence="2 3" key="1">
    <citation type="submission" date="2016-03" db="EMBL/GenBank/DDBJ databases">
        <title>Choanephora cucurbitarum.</title>
        <authorList>
            <person name="Min B."/>
            <person name="Park H."/>
            <person name="Park J.-H."/>
            <person name="Shin H.-D."/>
            <person name="Choi I.-G."/>
        </authorList>
    </citation>
    <scope>NUCLEOTIDE SEQUENCE [LARGE SCALE GENOMIC DNA]</scope>
    <source>
        <strain evidence="2 3">KUS-F28377</strain>
    </source>
</reference>
<dbReference type="InterPro" id="IPR052896">
    <property type="entry name" value="GGT-like_enzyme"/>
</dbReference>
<feature type="region of interest" description="Disordered" evidence="1">
    <location>
        <begin position="51"/>
        <end position="74"/>
    </location>
</feature>
<keyword evidence="3" id="KW-1185">Reference proteome</keyword>
<dbReference type="SUPFAM" id="SSF56235">
    <property type="entry name" value="N-terminal nucleophile aminohydrolases (Ntn hydrolases)"/>
    <property type="match status" value="1"/>
</dbReference>
<dbReference type="OrthoDB" id="2015213at2759"/>
<dbReference type="InterPro" id="IPR043137">
    <property type="entry name" value="GGT_ssub_C"/>
</dbReference>
<dbReference type="STRING" id="101091.A0A1C7N4P6"/>
<dbReference type="PANTHER" id="PTHR43881">
    <property type="entry name" value="GAMMA-GLUTAMYLTRANSPEPTIDASE (AFU_ORTHOLOGUE AFUA_4G13580)"/>
    <property type="match status" value="1"/>
</dbReference>
<dbReference type="InParanoid" id="A0A1C7N4P6"/>
<feature type="non-terminal residue" evidence="2">
    <location>
        <position position="1"/>
    </location>
</feature>
<name>A0A1C7N4P6_9FUNG</name>
<dbReference type="EMBL" id="LUGH01000556">
    <property type="protein sequence ID" value="OBZ84102.1"/>
    <property type="molecule type" value="Genomic_DNA"/>
</dbReference>
<protein>
    <recommendedName>
        <fullName evidence="4">Gamma-glutamyltransferase</fullName>
    </recommendedName>
</protein>
<dbReference type="Proteomes" id="UP000093000">
    <property type="component" value="Unassembled WGS sequence"/>
</dbReference>
<proteinExistence type="predicted"/>
<evidence type="ECO:0000313" key="2">
    <source>
        <dbReference type="EMBL" id="OBZ84102.1"/>
    </source>
</evidence>
<comment type="caution">
    <text evidence="2">The sequence shown here is derived from an EMBL/GenBank/DDBJ whole genome shotgun (WGS) entry which is preliminary data.</text>
</comment>
<sequence>TDVKDSVVYLEDGIEQDVVAKLESMGHACHLVHNHARALFGRGQIIRSKKDKRTGRHVLSAGSDPRGDGCAIGW</sequence>
<accession>A0A1C7N4P6</accession>
<dbReference type="InterPro" id="IPR029055">
    <property type="entry name" value="Ntn_hydrolases_N"/>
</dbReference>
<evidence type="ECO:0000313" key="3">
    <source>
        <dbReference type="Proteomes" id="UP000093000"/>
    </source>
</evidence>
<dbReference type="Gene3D" id="3.60.20.40">
    <property type="match status" value="1"/>
</dbReference>
<gene>
    <name evidence="2" type="ORF">A0J61_07848</name>
</gene>
<dbReference type="PANTHER" id="PTHR43881:SF1">
    <property type="entry name" value="GAMMA-GLUTAMYLTRANSPEPTIDASE (AFU_ORTHOLOGUE AFUA_4G13580)"/>
    <property type="match status" value="1"/>
</dbReference>